<dbReference type="Proteomes" id="UP001204746">
    <property type="component" value="Unassembled WGS sequence"/>
</dbReference>
<comment type="caution">
    <text evidence="5">The sequence shown here is derived from an EMBL/GenBank/DDBJ whole genome shotgun (WGS) entry which is preliminary data.</text>
</comment>
<dbReference type="Pfam" id="PF17853">
    <property type="entry name" value="GGDEF_2"/>
    <property type="match status" value="1"/>
</dbReference>
<protein>
    <submittedName>
        <fullName evidence="5">Helix-turn-helix domain-containing protein</fullName>
    </submittedName>
</protein>
<accession>A0ABT1UQL4</accession>
<keyword evidence="6" id="KW-1185">Reference proteome</keyword>
<dbReference type="PANTHER" id="PTHR33744:SF17">
    <property type="entry name" value="CONSERVED PROTEIN"/>
    <property type="match status" value="1"/>
</dbReference>
<gene>
    <name evidence="5" type="ORF">NP777_03800</name>
</gene>
<name>A0ABT1UQL4_9ACTN</name>
<dbReference type="InterPro" id="IPR041522">
    <property type="entry name" value="CdaR_GGDEF"/>
</dbReference>
<dbReference type="Gene3D" id="1.10.10.2840">
    <property type="entry name" value="PucR C-terminal helix-turn-helix domain"/>
    <property type="match status" value="1"/>
</dbReference>
<evidence type="ECO:0000259" key="3">
    <source>
        <dbReference type="Pfam" id="PF13556"/>
    </source>
</evidence>
<dbReference type="InterPro" id="IPR042070">
    <property type="entry name" value="PucR_C-HTH_sf"/>
</dbReference>
<dbReference type="InterPro" id="IPR025736">
    <property type="entry name" value="PucR_C-HTH_dom"/>
</dbReference>
<dbReference type="Pfam" id="PF13556">
    <property type="entry name" value="HTH_30"/>
    <property type="match status" value="1"/>
</dbReference>
<evidence type="ECO:0000259" key="4">
    <source>
        <dbReference type="Pfam" id="PF17853"/>
    </source>
</evidence>
<feature type="domain" description="CdaR GGDEF-like" evidence="4">
    <location>
        <begin position="333"/>
        <end position="455"/>
    </location>
</feature>
<evidence type="ECO:0000313" key="6">
    <source>
        <dbReference type="Proteomes" id="UP001204746"/>
    </source>
</evidence>
<feature type="compositionally biased region" description="Gly residues" evidence="2">
    <location>
        <begin position="111"/>
        <end position="121"/>
    </location>
</feature>
<comment type="similarity">
    <text evidence="1">Belongs to the CdaR family.</text>
</comment>
<reference evidence="5 6" key="1">
    <citation type="submission" date="2022-07" db="EMBL/GenBank/DDBJ databases">
        <authorList>
            <person name="Phongsopitanun W."/>
            <person name="Tanasupawat S."/>
        </authorList>
    </citation>
    <scope>NUCLEOTIDE SEQUENCE [LARGE SCALE GENOMIC DNA]</scope>
    <source>
        <strain evidence="5 6">RCU-064</strain>
    </source>
</reference>
<feature type="domain" description="PucR C-terminal helix-turn-helix" evidence="3">
    <location>
        <begin position="507"/>
        <end position="563"/>
    </location>
</feature>
<evidence type="ECO:0000256" key="1">
    <source>
        <dbReference type="ARBA" id="ARBA00006754"/>
    </source>
</evidence>
<dbReference type="RefSeq" id="WP_256648554.1">
    <property type="nucleotide sequence ID" value="NZ_JANIAA010000001.1"/>
</dbReference>
<organism evidence="5 6">
    <name type="scientific">Streptomyces rugosispiralis</name>
    <dbReference type="NCBI Taxonomy" id="2967341"/>
    <lineage>
        <taxon>Bacteria</taxon>
        <taxon>Bacillati</taxon>
        <taxon>Actinomycetota</taxon>
        <taxon>Actinomycetes</taxon>
        <taxon>Kitasatosporales</taxon>
        <taxon>Streptomycetaceae</taxon>
        <taxon>Streptomyces</taxon>
    </lineage>
</organism>
<dbReference type="InterPro" id="IPR051448">
    <property type="entry name" value="CdaR-like_regulators"/>
</dbReference>
<dbReference type="EMBL" id="JANIAA010000001">
    <property type="protein sequence ID" value="MCQ8187392.1"/>
    <property type="molecule type" value="Genomic_DNA"/>
</dbReference>
<evidence type="ECO:0000256" key="2">
    <source>
        <dbReference type="SAM" id="MobiDB-lite"/>
    </source>
</evidence>
<sequence>MDTRTLGELLDTLGEPALRLLTAPSGLTAPVTEVLLYDAHAPFPDRAPGALLLAVGVRADAAGALVDEAAAARMAGLVVRGEGGPPSGQGPADGHRQGPSSGHRPADGQGPSSGHGQGPSSGHGQVPASGQVLADAVARARDRGLALLTVDEDAAWHHVHLLLAGAVGARPAPAGGAALGDLFSLAGAVATAVGGATVIEDPRQRILAHSTIPGQPVDEPRRQGILGRQVPGSPENTEQYRVLFASPGPVRLPALSAGELPRLAIAVRAGGETLGSLWVVDDGTLAPDAEEALAQGASTAALLLLRARAAQELSRHLTGDLLRRLLDGTAEPAATAERLGLAPGTPVRVAAFALEGAAAAPDGEQAALRLLDLVRLQCEARYGRHACVLVEGVVYALLPVADGRAGERQRRLAEDIVRRAGQALRVPVRAGLGDVVPEVAEVRGSREDADLVLRVLGPGETVAALEEVRARAVLLRLGELLGERRELAAGAWRGIVAYDAGHGTDYARTLVCWLDAGCDMARAARLLAVHPNTCRYRLRQARTQLGIDLDDPDERLVLWLQLRTLAGLRGTGA</sequence>
<dbReference type="PANTHER" id="PTHR33744">
    <property type="entry name" value="CARBOHYDRATE DIACID REGULATOR"/>
    <property type="match status" value="1"/>
</dbReference>
<feature type="region of interest" description="Disordered" evidence="2">
    <location>
        <begin position="80"/>
        <end position="129"/>
    </location>
</feature>
<evidence type="ECO:0000313" key="5">
    <source>
        <dbReference type="EMBL" id="MCQ8187392.1"/>
    </source>
</evidence>
<proteinExistence type="inferred from homology"/>